<accession>A0A9P8MMV9</accession>
<evidence type="ECO:0000259" key="2">
    <source>
        <dbReference type="Pfam" id="PF22943"/>
    </source>
</evidence>
<keyword evidence="4" id="KW-1185">Reference proteome</keyword>
<feature type="compositionally biased region" description="Low complexity" evidence="1">
    <location>
        <begin position="31"/>
        <end position="52"/>
    </location>
</feature>
<comment type="caution">
    <text evidence="3">The sequence shown here is derived from an EMBL/GenBank/DDBJ whole genome shotgun (WGS) entry which is preliminary data.</text>
</comment>
<gene>
    <name evidence="3" type="ORF">HRG_11032</name>
</gene>
<name>A0A9P8MMV9_9HYPO</name>
<evidence type="ECO:0000313" key="4">
    <source>
        <dbReference type="Proteomes" id="UP000824596"/>
    </source>
</evidence>
<feature type="region of interest" description="Disordered" evidence="1">
    <location>
        <begin position="28"/>
        <end position="52"/>
    </location>
</feature>
<sequence length="141" mass="15336">MAAIAIRTDADFVSGDFSRRLHSMGIVQPNPTFSPSSQAASPPSPSAATAPLFPAASNNATLSVLEARRLLEQQAAEDLEKLGRRDSPGRRFLDMRTMVDAVEMRYRGTPNSVIERRLGLECGIMDKLGPLSILSHLSTRQ</sequence>
<dbReference type="EMBL" id="JAIZPD010000018">
    <property type="protein sequence ID" value="KAH0957939.1"/>
    <property type="molecule type" value="Genomic_DNA"/>
</dbReference>
<dbReference type="OrthoDB" id="4085451at2759"/>
<organism evidence="3 4">
    <name type="scientific">Hirsutella rhossiliensis</name>
    <dbReference type="NCBI Taxonomy" id="111463"/>
    <lineage>
        <taxon>Eukaryota</taxon>
        <taxon>Fungi</taxon>
        <taxon>Dikarya</taxon>
        <taxon>Ascomycota</taxon>
        <taxon>Pezizomycotina</taxon>
        <taxon>Sordariomycetes</taxon>
        <taxon>Hypocreomycetidae</taxon>
        <taxon>Hypocreales</taxon>
        <taxon>Ophiocordycipitaceae</taxon>
        <taxon>Hirsutella</taxon>
    </lineage>
</organism>
<dbReference type="GeneID" id="68360160"/>
<dbReference type="InterPro" id="IPR054448">
    <property type="entry name" value="HTH_put_ascomycetes"/>
</dbReference>
<dbReference type="Pfam" id="PF22943">
    <property type="entry name" value="HTH_68"/>
    <property type="match status" value="1"/>
</dbReference>
<evidence type="ECO:0000256" key="1">
    <source>
        <dbReference type="SAM" id="MobiDB-lite"/>
    </source>
</evidence>
<dbReference type="AlphaFoldDB" id="A0A9P8MMV9"/>
<reference evidence="3" key="1">
    <citation type="submission" date="2021-09" db="EMBL/GenBank/DDBJ databases">
        <title>A high-quality genome of the endoparasitic fungus Hirsutella rhossiliensis with a comparison of Hirsutella genomes reveals transposable elements contributing to genome size variation.</title>
        <authorList>
            <person name="Lin R."/>
            <person name="Jiao Y."/>
            <person name="Sun X."/>
            <person name="Ling J."/>
            <person name="Xie B."/>
            <person name="Cheng X."/>
        </authorList>
    </citation>
    <scope>NUCLEOTIDE SEQUENCE</scope>
    <source>
        <strain evidence="3">HR02</strain>
    </source>
</reference>
<feature type="domain" description="Helix-turn-helix" evidence="2">
    <location>
        <begin position="92"/>
        <end position="135"/>
    </location>
</feature>
<evidence type="ECO:0000313" key="3">
    <source>
        <dbReference type="EMBL" id="KAH0957939.1"/>
    </source>
</evidence>
<proteinExistence type="predicted"/>
<dbReference type="RefSeq" id="XP_044715453.1">
    <property type="nucleotide sequence ID" value="XM_044869502.1"/>
</dbReference>
<dbReference type="Proteomes" id="UP000824596">
    <property type="component" value="Unassembled WGS sequence"/>
</dbReference>
<protein>
    <recommendedName>
        <fullName evidence="2">Helix-turn-helix domain-containing protein</fullName>
    </recommendedName>
</protein>